<dbReference type="PIRSF" id="PIRSF002854">
    <property type="entry name" value="MetQ"/>
    <property type="match status" value="1"/>
</dbReference>
<gene>
    <name evidence="7" type="ORF">FA707_06260</name>
</gene>
<evidence type="ECO:0000256" key="4">
    <source>
        <dbReference type="ARBA" id="ARBA00023139"/>
    </source>
</evidence>
<dbReference type="SUPFAM" id="SSF53850">
    <property type="entry name" value="Periplasmic binding protein-like II"/>
    <property type="match status" value="1"/>
</dbReference>
<accession>A0A4D7CXR2</accession>
<dbReference type="Proteomes" id="UP000298615">
    <property type="component" value="Chromosome"/>
</dbReference>
<dbReference type="KEGG" id="vao:FA707_06260"/>
<dbReference type="Gene3D" id="3.40.190.10">
    <property type="entry name" value="Periplasmic binding protein-like II"/>
    <property type="match status" value="2"/>
</dbReference>
<dbReference type="Pfam" id="PF03180">
    <property type="entry name" value="Lipoprotein_9"/>
    <property type="match status" value="1"/>
</dbReference>
<keyword evidence="2" id="KW-0732">Signal</keyword>
<dbReference type="PROSITE" id="PS51257">
    <property type="entry name" value="PROKAR_LIPOPROTEIN"/>
    <property type="match status" value="1"/>
</dbReference>
<protein>
    <recommendedName>
        <fullName evidence="6">Lipoprotein</fullName>
    </recommendedName>
</protein>
<comment type="subcellular location">
    <subcellularLocation>
        <location evidence="1">Membrane</location>
        <topology evidence="1">Lipid-anchor</topology>
    </subcellularLocation>
</comment>
<evidence type="ECO:0000313" key="8">
    <source>
        <dbReference type="Proteomes" id="UP000298615"/>
    </source>
</evidence>
<comment type="similarity">
    <text evidence="6">Belongs to the nlpA lipoprotein family.</text>
</comment>
<evidence type="ECO:0000313" key="7">
    <source>
        <dbReference type="EMBL" id="QCI86596.1"/>
    </source>
</evidence>
<evidence type="ECO:0000256" key="5">
    <source>
        <dbReference type="ARBA" id="ARBA00023288"/>
    </source>
</evidence>
<keyword evidence="3" id="KW-0472">Membrane</keyword>
<evidence type="ECO:0000256" key="6">
    <source>
        <dbReference type="PIRNR" id="PIRNR002854"/>
    </source>
</evidence>
<dbReference type="OrthoDB" id="9812878at2"/>
<dbReference type="AlphaFoldDB" id="A0A4D7CXR2"/>
<proteinExistence type="inferred from homology"/>
<dbReference type="PANTHER" id="PTHR30429:SF0">
    <property type="entry name" value="METHIONINE-BINDING LIPOPROTEIN METQ"/>
    <property type="match status" value="1"/>
</dbReference>
<dbReference type="RefSeq" id="WP_136953427.1">
    <property type="nucleotide sequence ID" value="NZ_CP039712.1"/>
</dbReference>
<dbReference type="InterPro" id="IPR004872">
    <property type="entry name" value="Lipoprotein_NlpA"/>
</dbReference>
<sequence length="275" mass="30271">MKKKLLTFLGLTALTIGLAACGGNDDKASENSNVLKVGASPTPHGEILEHIKPKLAEEGIELEIVEFQDYILPNKALSLGEIDANYFQHIPYFEQAVKDNGYDFENAGSVHIELMAFYSQTLKDVKDVKNGATVLVSNSSTDWGRVITILQNAGLVKVKDGVDLLTATFDDIAENPKNLKFKYDVNPELLTTAYKNNEADLIAINANFAETIGLAPEKDGVLVEKNNSPYANIVAINAKDKDSEKIQKLMDALHDEETQAWIKEKWNGKIMSVSE</sequence>
<reference evidence="7 8" key="1">
    <citation type="submission" date="2019-04" db="EMBL/GenBank/DDBJ databases">
        <title>Vagococcus sp. nov., isolated from faeces of yaks (Bos grunniens).</title>
        <authorList>
            <person name="Ge Y."/>
        </authorList>
    </citation>
    <scope>NUCLEOTIDE SEQUENCE [LARGE SCALE GENOMIC DNA]</scope>
    <source>
        <strain evidence="7 8">MN-17</strain>
    </source>
</reference>
<evidence type="ECO:0000256" key="2">
    <source>
        <dbReference type="ARBA" id="ARBA00022729"/>
    </source>
</evidence>
<dbReference type="EMBL" id="CP039712">
    <property type="protein sequence ID" value="QCI86596.1"/>
    <property type="molecule type" value="Genomic_DNA"/>
</dbReference>
<keyword evidence="4" id="KW-0564">Palmitate</keyword>
<evidence type="ECO:0000256" key="3">
    <source>
        <dbReference type="ARBA" id="ARBA00023136"/>
    </source>
</evidence>
<organism evidence="7 8">
    <name type="scientific">Vagococcus zengguangii</name>
    <dbReference type="NCBI Taxonomy" id="2571750"/>
    <lineage>
        <taxon>Bacteria</taxon>
        <taxon>Bacillati</taxon>
        <taxon>Bacillota</taxon>
        <taxon>Bacilli</taxon>
        <taxon>Lactobacillales</taxon>
        <taxon>Enterococcaceae</taxon>
        <taxon>Vagococcus</taxon>
    </lineage>
</organism>
<keyword evidence="8" id="KW-1185">Reference proteome</keyword>
<evidence type="ECO:0000256" key="1">
    <source>
        <dbReference type="ARBA" id="ARBA00004635"/>
    </source>
</evidence>
<dbReference type="GO" id="GO:0016020">
    <property type="term" value="C:membrane"/>
    <property type="evidence" value="ECO:0007669"/>
    <property type="project" value="UniProtKB-SubCell"/>
</dbReference>
<keyword evidence="5 6" id="KW-0449">Lipoprotein</keyword>
<name>A0A4D7CXR2_9ENTE</name>
<dbReference type="PANTHER" id="PTHR30429">
    <property type="entry name" value="D-METHIONINE-BINDING LIPOPROTEIN METQ"/>
    <property type="match status" value="1"/>
</dbReference>